<dbReference type="Proteomes" id="UP000054717">
    <property type="component" value="Unassembled WGS sequence"/>
</dbReference>
<evidence type="ECO:0000313" key="3">
    <source>
        <dbReference type="Proteomes" id="UP000054717"/>
    </source>
</evidence>
<dbReference type="STRING" id="326475.AWB66_00592"/>
<comment type="caution">
    <text evidence="2">The sequence shown here is derived from an EMBL/GenBank/DDBJ whole genome shotgun (WGS) entry which is preliminary data.</text>
</comment>
<reference evidence="2" key="1">
    <citation type="submission" date="2016-01" db="EMBL/GenBank/DDBJ databases">
        <authorList>
            <person name="Peeters Charlotte."/>
        </authorList>
    </citation>
    <scope>NUCLEOTIDE SEQUENCE</scope>
    <source>
        <strain evidence="2">LMG 22936</strain>
    </source>
</reference>
<dbReference type="Pfam" id="PF00756">
    <property type="entry name" value="Esterase"/>
    <property type="match status" value="1"/>
</dbReference>
<name>A0A158F4N4_9BURK</name>
<accession>A0A158F4N4</accession>
<evidence type="ECO:0000313" key="2">
    <source>
        <dbReference type="EMBL" id="SAL14777.1"/>
    </source>
</evidence>
<dbReference type="PANTHER" id="PTHR48098:SF1">
    <property type="entry name" value="DIACYLGLYCEROL ACYLTRANSFERASE_MYCOLYLTRANSFERASE AG85A"/>
    <property type="match status" value="1"/>
</dbReference>
<dbReference type="PANTHER" id="PTHR48098">
    <property type="entry name" value="ENTEROCHELIN ESTERASE-RELATED"/>
    <property type="match status" value="1"/>
</dbReference>
<dbReference type="EMBL" id="FCNZ02000001">
    <property type="protein sequence ID" value="SAL14777.1"/>
    <property type="molecule type" value="Genomic_DNA"/>
</dbReference>
<dbReference type="AlphaFoldDB" id="A0A158F4N4"/>
<dbReference type="InterPro" id="IPR050583">
    <property type="entry name" value="Mycobacterial_A85_antigen"/>
</dbReference>
<proteinExistence type="predicted"/>
<dbReference type="InterPro" id="IPR000801">
    <property type="entry name" value="Esterase-like"/>
</dbReference>
<dbReference type="Gene3D" id="3.40.50.1820">
    <property type="entry name" value="alpha/beta hydrolase"/>
    <property type="match status" value="1"/>
</dbReference>
<dbReference type="GO" id="GO:0016747">
    <property type="term" value="F:acyltransferase activity, transferring groups other than amino-acyl groups"/>
    <property type="evidence" value="ECO:0007669"/>
    <property type="project" value="TreeGrafter"/>
</dbReference>
<feature type="chain" id="PRO_5011113432" evidence="1">
    <location>
        <begin position="31"/>
        <end position="324"/>
    </location>
</feature>
<organism evidence="2 3">
    <name type="scientific">Caballeronia telluris</name>
    <dbReference type="NCBI Taxonomy" id="326475"/>
    <lineage>
        <taxon>Bacteria</taxon>
        <taxon>Pseudomonadati</taxon>
        <taxon>Pseudomonadota</taxon>
        <taxon>Betaproteobacteria</taxon>
        <taxon>Burkholderiales</taxon>
        <taxon>Burkholderiaceae</taxon>
        <taxon>Caballeronia</taxon>
    </lineage>
</organism>
<protein>
    <submittedName>
        <fullName evidence="2">Esterase</fullName>
    </submittedName>
</protein>
<keyword evidence="1" id="KW-0732">Signal</keyword>
<dbReference type="SUPFAM" id="SSF53474">
    <property type="entry name" value="alpha/beta-Hydrolases"/>
    <property type="match status" value="1"/>
</dbReference>
<evidence type="ECO:0000256" key="1">
    <source>
        <dbReference type="SAM" id="SignalP"/>
    </source>
</evidence>
<feature type="signal peptide" evidence="1">
    <location>
        <begin position="1"/>
        <end position="30"/>
    </location>
</feature>
<keyword evidence="3" id="KW-1185">Reference proteome</keyword>
<dbReference type="InterPro" id="IPR029058">
    <property type="entry name" value="AB_hydrolase_fold"/>
</dbReference>
<gene>
    <name evidence="2" type="ORF">AWB66_00592</name>
</gene>
<sequence>MLFANRRAPRVKTRLTVSLVTAGAIAAAHAAPQAASTTASESMPGATAVRHAAASAKPMPAVLTSAAGSKVVARTMHSEALDRDWPYVLYLPPGYAPRDERYPVLYLLHGNNGDAYDWITQGRLQAIVDRLIAQREIPPLLIVMPQGGTDWYVDRKESIETAFFEELMPEIETKYAAQTGREGRVIGGVSMGGFGALRYAMTRPQLFCGAMLLGPAIYAGAPPVASAARYVGVFGDRQFDPLVWRTLNYPAQWQTYMSRGLRVPMFIAAGDDDLRIQAEASLLYTQLREAKQPAELRIIDGGHTWAVWSALLAEGLKYSLACTR</sequence>